<evidence type="ECO:0000256" key="3">
    <source>
        <dbReference type="ARBA" id="ARBA00023163"/>
    </source>
</evidence>
<comment type="caution">
    <text evidence="6">The sequence shown here is derived from an EMBL/GenBank/DDBJ whole genome shotgun (WGS) entry which is preliminary data.</text>
</comment>
<dbReference type="InterPro" id="IPR036390">
    <property type="entry name" value="WH_DNA-bd_sf"/>
</dbReference>
<keyword evidence="1" id="KW-0805">Transcription regulation</keyword>
<dbReference type="SMART" id="SM00346">
    <property type="entry name" value="HTH_ICLR"/>
    <property type="match status" value="1"/>
</dbReference>
<keyword evidence="2" id="KW-0238">DNA-binding</keyword>
<evidence type="ECO:0000259" key="4">
    <source>
        <dbReference type="PROSITE" id="PS51077"/>
    </source>
</evidence>
<dbReference type="RefSeq" id="WP_261971642.1">
    <property type="nucleotide sequence ID" value="NZ_JAHHZF010000021.1"/>
</dbReference>
<dbReference type="InterPro" id="IPR029016">
    <property type="entry name" value="GAF-like_dom_sf"/>
</dbReference>
<evidence type="ECO:0000256" key="2">
    <source>
        <dbReference type="ARBA" id="ARBA00023125"/>
    </source>
</evidence>
<dbReference type="PANTHER" id="PTHR30136:SF35">
    <property type="entry name" value="HTH-TYPE TRANSCRIPTIONAL REGULATOR RV1719"/>
    <property type="match status" value="1"/>
</dbReference>
<keyword evidence="3" id="KW-0804">Transcription</keyword>
<evidence type="ECO:0000259" key="5">
    <source>
        <dbReference type="PROSITE" id="PS51078"/>
    </source>
</evidence>
<dbReference type="InterPro" id="IPR050707">
    <property type="entry name" value="HTH_MetabolicPath_Reg"/>
</dbReference>
<sequence>MYRQMRVVKSQLSHCLAVFEAMADARHAHRLTDLAQRLDAPKSSVQRLLEHLAAEGWVEQDPSTEQYRLTLRLAVLGQRFMQTAGIADATDGILRNVARQTAELVRLTLVDDDRLVWIGSAQGAPPGLVYQPSMGGRIVSYATANGKAWLATLTDEEACRIALRDGLGQPSAEVGPRALTTIEGLVAALARVRAQGFATAEEEAEPGVAAVAVPVIDPATGRALGATSVAGPVMRLSPERRPEMVSALRAAATELARVWPLRRPQQETLGRREAL</sequence>
<dbReference type="Gene3D" id="3.30.450.40">
    <property type="match status" value="1"/>
</dbReference>
<dbReference type="FunFam" id="1.10.10.10:FF:000056">
    <property type="entry name" value="IclR family transcriptional regulator"/>
    <property type="match status" value="1"/>
</dbReference>
<dbReference type="PROSITE" id="PS51077">
    <property type="entry name" value="HTH_ICLR"/>
    <property type="match status" value="1"/>
</dbReference>
<gene>
    <name evidence="6" type="ORF">KL771_27035</name>
</gene>
<protein>
    <submittedName>
        <fullName evidence="6">IclR family transcriptional regulator</fullName>
    </submittedName>
</protein>
<feature type="domain" description="HTH iclR-type" evidence="4">
    <location>
        <begin position="9"/>
        <end position="71"/>
    </location>
</feature>
<dbReference type="GO" id="GO:0045892">
    <property type="term" value="P:negative regulation of DNA-templated transcription"/>
    <property type="evidence" value="ECO:0007669"/>
    <property type="project" value="TreeGrafter"/>
</dbReference>
<dbReference type="Pfam" id="PF01614">
    <property type="entry name" value="IclR_C"/>
    <property type="match status" value="1"/>
</dbReference>
<organism evidence="6 7">
    <name type="scientific">Prosthecodimorpha staleyi</name>
    <dbReference type="NCBI Taxonomy" id="2840188"/>
    <lineage>
        <taxon>Bacteria</taxon>
        <taxon>Pseudomonadati</taxon>
        <taxon>Pseudomonadota</taxon>
        <taxon>Alphaproteobacteria</taxon>
        <taxon>Hyphomicrobiales</taxon>
        <taxon>Ancalomicrobiaceae</taxon>
        <taxon>Prosthecodimorpha</taxon>
    </lineage>
</organism>
<accession>A0A947D8M5</accession>
<evidence type="ECO:0000256" key="1">
    <source>
        <dbReference type="ARBA" id="ARBA00023015"/>
    </source>
</evidence>
<reference evidence="6 7" key="1">
    <citation type="submission" date="2021-06" db="EMBL/GenBank/DDBJ databases">
        <authorList>
            <person name="Grouzdev D.S."/>
            <person name="Koziaeva V."/>
        </authorList>
    </citation>
    <scope>NUCLEOTIDE SEQUENCE [LARGE SCALE GENOMIC DNA]</scope>
    <source>
        <strain evidence="6 7">22</strain>
    </source>
</reference>
<dbReference type="Gene3D" id="1.10.10.10">
    <property type="entry name" value="Winged helix-like DNA-binding domain superfamily/Winged helix DNA-binding domain"/>
    <property type="match status" value="1"/>
</dbReference>
<dbReference type="InterPro" id="IPR005471">
    <property type="entry name" value="Tscrpt_reg_IclR_N"/>
</dbReference>
<dbReference type="InterPro" id="IPR014757">
    <property type="entry name" value="Tscrpt_reg_IclR_C"/>
</dbReference>
<dbReference type="EMBL" id="JAHHZF010000021">
    <property type="protein sequence ID" value="MBT9293145.1"/>
    <property type="molecule type" value="Genomic_DNA"/>
</dbReference>
<dbReference type="InterPro" id="IPR036388">
    <property type="entry name" value="WH-like_DNA-bd_sf"/>
</dbReference>
<dbReference type="Pfam" id="PF09339">
    <property type="entry name" value="HTH_IclR"/>
    <property type="match status" value="1"/>
</dbReference>
<dbReference type="AlphaFoldDB" id="A0A947D8M5"/>
<dbReference type="SUPFAM" id="SSF46785">
    <property type="entry name" value="Winged helix' DNA-binding domain"/>
    <property type="match status" value="1"/>
</dbReference>
<dbReference type="Proteomes" id="UP000766595">
    <property type="component" value="Unassembled WGS sequence"/>
</dbReference>
<evidence type="ECO:0000313" key="6">
    <source>
        <dbReference type="EMBL" id="MBT9293145.1"/>
    </source>
</evidence>
<dbReference type="GO" id="GO:0003700">
    <property type="term" value="F:DNA-binding transcription factor activity"/>
    <property type="evidence" value="ECO:0007669"/>
    <property type="project" value="TreeGrafter"/>
</dbReference>
<dbReference type="GO" id="GO:0003677">
    <property type="term" value="F:DNA binding"/>
    <property type="evidence" value="ECO:0007669"/>
    <property type="project" value="UniProtKB-KW"/>
</dbReference>
<dbReference type="PANTHER" id="PTHR30136">
    <property type="entry name" value="HELIX-TURN-HELIX TRANSCRIPTIONAL REGULATOR, ICLR FAMILY"/>
    <property type="match status" value="1"/>
</dbReference>
<proteinExistence type="predicted"/>
<evidence type="ECO:0000313" key="7">
    <source>
        <dbReference type="Proteomes" id="UP000766595"/>
    </source>
</evidence>
<dbReference type="SUPFAM" id="SSF55781">
    <property type="entry name" value="GAF domain-like"/>
    <property type="match status" value="1"/>
</dbReference>
<feature type="domain" description="IclR-ED" evidence="5">
    <location>
        <begin position="72"/>
        <end position="261"/>
    </location>
</feature>
<dbReference type="PROSITE" id="PS51078">
    <property type="entry name" value="ICLR_ED"/>
    <property type="match status" value="1"/>
</dbReference>
<name>A0A947D8M5_9HYPH</name>
<keyword evidence="7" id="KW-1185">Reference proteome</keyword>